<evidence type="ECO:0000256" key="2">
    <source>
        <dbReference type="ARBA" id="ARBA00023125"/>
    </source>
</evidence>
<keyword evidence="4" id="KW-1133">Transmembrane helix</keyword>
<proteinExistence type="predicted"/>
<dbReference type="PROSITE" id="PS00041">
    <property type="entry name" value="HTH_ARAC_FAMILY_1"/>
    <property type="match status" value="1"/>
</dbReference>
<dbReference type="InterPro" id="IPR018060">
    <property type="entry name" value="HTH_AraC"/>
</dbReference>
<dbReference type="EMBL" id="SEWY01000002">
    <property type="protein sequence ID" value="TBH74500.1"/>
    <property type="molecule type" value="Genomic_DNA"/>
</dbReference>
<feature type="transmembrane region" description="Helical" evidence="4">
    <location>
        <begin position="6"/>
        <end position="22"/>
    </location>
</feature>
<feature type="transmembrane region" description="Helical" evidence="4">
    <location>
        <begin position="29"/>
        <end position="48"/>
    </location>
</feature>
<dbReference type="InterPro" id="IPR018062">
    <property type="entry name" value="HTH_AraC-typ_CS"/>
</dbReference>
<gene>
    <name evidence="6" type="ORF">EWU20_04980</name>
</gene>
<feature type="transmembrane region" description="Helical" evidence="4">
    <location>
        <begin position="90"/>
        <end position="110"/>
    </location>
</feature>
<dbReference type="Pfam" id="PF12833">
    <property type="entry name" value="HTH_18"/>
    <property type="match status" value="1"/>
</dbReference>
<feature type="transmembrane region" description="Helical" evidence="4">
    <location>
        <begin position="144"/>
        <end position="165"/>
    </location>
</feature>
<dbReference type="InterPro" id="IPR009057">
    <property type="entry name" value="Homeodomain-like_sf"/>
</dbReference>
<feature type="transmembrane region" description="Helical" evidence="4">
    <location>
        <begin position="186"/>
        <end position="209"/>
    </location>
</feature>
<keyword evidence="2" id="KW-0238">DNA-binding</keyword>
<dbReference type="OrthoDB" id="5492415at2"/>
<dbReference type="Proteomes" id="UP000293583">
    <property type="component" value="Unassembled WGS sequence"/>
</dbReference>
<dbReference type="GO" id="GO:0043565">
    <property type="term" value="F:sequence-specific DNA binding"/>
    <property type="evidence" value="ECO:0007669"/>
    <property type="project" value="InterPro"/>
</dbReference>
<sequence>MAILAPLFGIFTSFILLYYLSSLNRSNTFLALFFLCCNSVLMVYFGLHYSKIEFWEGICFVHFLPLSFLLGPALFFYVKHTVSEDKQLHLSDLLHLIPAIFTGLATMPFTTLSLATKTAMAHEIVNITEDYNLNFQWVTFEQILYGRSIHLILYCVASVIYFLVNKRHLLLKYGALPSNHRLIQKWIFSLIFLQLVIASNSLGHMITIYAHNYAIFGIPSNVIFSEARFFAICGGGFFVQNFILFLFPKILYGNVSYEVELNAGTILQEIKSSLPKRSSSFYAFERELEGYLASHPFVKKDFSLSQMSFDLKMPERFLSNYFNKEMEKTFGEWKNDLRIEYACQLIEEGNAKKITIEAISTDAGFVSRSKFIDAFKARKGVTPSTYIKEKAGA</sequence>
<evidence type="ECO:0000259" key="5">
    <source>
        <dbReference type="PROSITE" id="PS01124"/>
    </source>
</evidence>
<protein>
    <submittedName>
        <fullName evidence="6">AraC family transcriptional regulator</fullName>
    </submittedName>
</protein>
<keyword evidence="1" id="KW-0805">Transcription regulation</keyword>
<dbReference type="Gene3D" id="1.10.10.60">
    <property type="entry name" value="Homeodomain-like"/>
    <property type="match status" value="1"/>
</dbReference>
<keyword evidence="7" id="KW-1185">Reference proteome</keyword>
<organism evidence="6 7">
    <name type="scientific">Aquirufa antheringensis</name>
    <dbReference type="NCBI Taxonomy" id="2516559"/>
    <lineage>
        <taxon>Bacteria</taxon>
        <taxon>Pseudomonadati</taxon>
        <taxon>Bacteroidota</taxon>
        <taxon>Cytophagia</taxon>
        <taxon>Cytophagales</taxon>
        <taxon>Flectobacillaceae</taxon>
        <taxon>Aquirufa</taxon>
    </lineage>
</organism>
<accession>A0A4Q9BE90</accession>
<reference evidence="6 7" key="1">
    <citation type="submission" date="2019-02" db="EMBL/GenBank/DDBJ databases">
        <title>Genome of a new Bacteroidetes strain.</title>
        <authorList>
            <person name="Pitt A."/>
        </authorList>
    </citation>
    <scope>NUCLEOTIDE SEQUENCE [LARGE SCALE GENOMIC DNA]</scope>
    <source>
        <strain evidence="6 7">103A-SOEBACH</strain>
    </source>
</reference>
<evidence type="ECO:0000256" key="1">
    <source>
        <dbReference type="ARBA" id="ARBA00023015"/>
    </source>
</evidence>
<evidence type="ECO:0000256" key="3">
    <source>
        <dbReference type="ARBA" id="ARBA00023163"/>
    </source>
</evidence>
<evidence type="ECO:0000313" key="7">
    <source>
        <dbReference type="Proteomes" id="UP000293583"/>
    </source>
</evidence>
<comment type="caution">
    <text evidence="6">The sequence shown here is derived from an EMBL/GenBank/DDBJ whole genome shotgun (WGS) entry which is preliminary data.</text>
</comment>
<evidence type="ECO:0000256" key="4">
    <source>
        <dbReference type="SAM" id="Phobius"/>
    </source>
</evidence>
<keyword evidence="4" id="KW-0812">Transmembrane</keyword>
<dbReference type="GO" id="GO:0003700">
    <property type="term" value="F:DNA-binding transcription factor activity"/>
    <property type="evidence" value="ECO:0007669"/>
    <property type="project" value="InterPro"/>
</dbReference>
<dbReference type="SMART" id="SM00342">
    <property type="entry name" value="HTH_ARAC"/>
    <property type="match status" value="1"/>
</dbReference>
<dbReference type="PROSITE" id="PS01124">
    <property type="entry name" value="HTH_ARAC_FAMILY_2"/>
    <property type="match status" value="1"/>
</dbReference>
<feature type="domain" description="HTH araC/xylS-type" evidence="5">
    <location>
        <begin position="286"/>
        <end position="389"/>
    </location>
</feature>
<keyword evidence="4" id="KW-0472">Membrane</keyword>
<dbReference type="PANTHER" id="PTHR43280:SF28">
    <property type="entry name" value="HTH-TYPE TRANSCRIPTIONAL ACTIVATOR RHAS"/>
    <property type="match status" value="1"/>
</dbReference>
<dbReference type="RefSeq" id="WP_130922951.1">
    <property type="nucleotide sequence ID" value="NZ_JAANOL010000002.1"/>
</dbReference>
<dbReference type="AlphaFoldDB" id="A0A4Q9BE90"/>
<keyword evidence="3" id="KW-0804">Transcription</keyword>
<feature type="transmembrane region" description="Helical" evidence="4">
    <location>
        <begin position="54"/>
        <end position="78"/>
    </location>
</feature>
<evidence type="ECO:0000313" key="6">
    <source>
        <dbReference type="EMBL" id="TBH74500.1"/>
    </source>
</evidence>
<name>A0A4Q9BE90_9BACT</name>
<dbReference type="PANTHER" id="PTHR43280">
    <property type="entry name" value="ARAC-FAMILY TRANSCRIPTIONAL REGULATOR"/>
    <property type="match status" value="1"/>
</dbReference>
<feature type="transmembrane region" description="Helical" evidence="4">
    <location>
        <begin position="229"/>
        <end position="247"/>
    </location>
</feature>
<dbReference type="SUPFAM" id="SSF46689">
    <property type="entry name" value="Homeodomain-like"/>
    <property type="match status" value="1"/>
</dbReference>